<dbReference type="AlphaFoldDB" id="A0AAV8YB36"/>
<keyword evidence="7 10" id="KW-0472">Membrane</keyword>
<evidence type="ECO:0000256" key="5">
    <source>
        <dbReference type="ARBA" id="ARBA00022725"/>
    </source>
</evidence>
<dbReference type="GO" id="GO:0004984">
    <property type="term" value="F:olfactory receptor activity"/>
    <property type="evidence" value="ECO:0007669"/>
    <property type="project" value="InterPro"/>
</dbReference>
<protein>
    <submittedName>
        <fullName evidence="11">Uncharacterized protein</fullName>
    </submittedName>
</protein>
<keyword evidence="12" id="KW-1185">Reference proteome</keyword>
<name>A0AAV8YB36_9CUCU</name>
<evidence type="ECO:0000313" key="12">
    <source>
        <dbReference type="Proteomes" id="UP001162162"/>
    </source>
</evidence>
<dbReference type="PANTHER" id="PTHR21137">
    <property type="entry name" value="ODORANT RECEPTOR"/>
    <property type="match status" value="1"/>
</dbReference>
<dbReference type="GO" id="GO:0005549">
    <property type="term" value="F:odorant binding"/>
    <property type="evidence" value="ECO:0007669"/>
    <property type="project" value="InterPro"/>
</dbReference>
<dbReference type="EMBL" id="JAPWTK010000156">
    <property type="protein sequence ID" value="KAJ8947661.1"/>
    <property type="molecule type" value="Genomic_DNA"/>
</dbReference>
<evidence type="ECO:0000256" key="2">
    <source>
        <dbReference type="ARBA" id="ARBA00022475"/>
    </source>
</evidence>
<evidence type="ECO:0000313" key="11">
    <source>
        <dbReference type="EMBL" id="KAJ8947661.1"/>
    </source>
</evidence>
<dbReference type="Proteomes" id="UP001162162">
    <property type="component" value="Unassembled WGS sequence"/>
</dbReference>
<keyword evidence="8" id="KW-0675">Receptor</keyword>
<dbReference type="GO" id="GO:0007165">
    <property type="term" value="P:signal transduction"/>
    <property type="evidence" value="ECO:0007669"/>
    <property type="project" value="UniProtKB-KW"/>
</dbReference>
<evidence type="ECO:0000256" key="9">
    <source>
        <dbReference type="ARBA" id="ARBA00023224"/>
    </source>
</evidence>
<keyword evidence="3" id="KW-0716">Sensory transduction</keyword>
<accession>A0AAV8YB36</accession>
<comment type="subcellular location">
    <subcellularLocation>
        <location evidence="1">Cell membrane</location>
        <topology evidence="1">Multi-pass membrane protein</topology>
    </subcellularLocation>
</comment>
<keyword evidence="5" id="KW-0552">Olfaction</keyword>
<evidence type="ECO:0000256" key="1">
    <source>
        <dbReference type="ARBA" id="ARBA00004651"/>
    </source>
</evidence>
<gene>
    <name evidence="11" type="ORF">NQ318_009545</name>
</gene>
<dbReference type="PANTHER" id="PTHR21137:SF3">
    <property type="entry name" value="ODORANT RECEPTOR 30A-RELATED"/>
    <property type="match status" value="1"/>
</dbReference>
<evidence type="ECO:0000256" key="6">
    <source>
        <dbReference type="ARBA" id="ARBA00022989"/>
    </source>
</evidence>
<dbReference type="InterPro" id="IPR004117">
    <property type="entry name" value="7tm6_olfct_rcpt"/>
</dbReference>
<feature type="transmembrane region" description="Helical" evidence="10">
    <location>
        <begin position="12"/>
        <end position="30"/>
    </location>
</feature>
<evidence type="ECO:0000256" key="3">
    <source>
        <dbReference type="ARBA" id="ARBA00022606"/>
    </source>
</evidence>
<evidence type="ECO:0000256" key="8">
    <source>
        <dbReference type="ARBA" id="ARBA00023170"/>
    </source>
</evidence>
<reference evidence="11" key="1">
    <citation type="journal article" date="2023" name="Insect Mol. Biol.">
        <title>Genome sequencing provides insights into the evolution of gene families encoding plant cell wall-degrading enzymes in longhorned beetles.</title>
        <authorList>
            <person name="Shin N.R."/>
            <person name="Okamura Y."/>
            <person name="Kirsch R."/>
            <person name="Pauchet Y."/>
        </authorList>
    </citation>
    <scope>NUCLEOTIDE SEQUENCE</scope>
    <source>
        <strain evidence="11">AMC_N1</strain>
    </source>
</reference>
<feature type="transmembrane region" description="Helical" evidence="10">
    <location>
        <begin position="76"/>
        <end position="96"/>
    </location>
</feature>
<evidence type="ECO:0000256" key="4">
    <source>
        <dbReference type="ARBA" id="ARBA00022692"/>
    </source>
</evidence>
<keyword evidence="9" id="KW-0807">Transducer</keyword>
<dbReference type="GO" id="GO:0005886">
    <property type="term" value="C:plasma membrane"/>
    <property type="evidence" value="ECO:0007669"/>
    <property type="project" value="UniProtKB-SubCell"/>
</dbReference>
<evidence type="ECO:0000256" key="10">
    <source>
        <dbReference type="SAM" id="Phobius"/>
    </source>
</evidence>
<organism evidence="11 12">
    <name type="scientific">Aromia moschata</name>
    <dbReference type="NCBI Taxonomy" id="1265417"/>
    <lineage>
        <taxon>Eukaryota</taxon>
        <taxon>Metazoa</taxon>
        <taxon>Ecdysozoa</taxon>
        <taxon>Arthropoda</taxon>
        <taxon>Hexapoda</taxon>
        <taxon>Insecta</taxon>
        <taxon>Pterygota</taxon>
        <taxon>Neoptera</taxon>
        <taxon>Endopterygota</taxon>
        <taxon>Coleoptera</taxon>
        <taxon>Polyphaga</taxon>
        <taxon>Cucujiformia</taxon>
        <taxon>Chrysomeloidea</taxon>
        <taxon>Cerambycidae</taxon>
        <taxon>Cerambycinae</taxon>
        <taxon>Callichromatini</taxon>
        <taxon>Aromia</taxon>
    </lineage>
</organism>
<evidence type="ECO:0000256" key="7">
    <source>
        <dbReference type="ARBA" id="ARBA00023136"/>
    </source>
</evidence>
<proteinExistence type="predicted"/>
<keyword evidence="4 10" id="KW-0812">Transmembrane</keyword>
<feature type="transmembrane region" description="Helical" evidence="10">
    <location>
        <begin position="42"/>
        <end position="64"/>
    </location>
</feature>
<sequence>MKFPKVFPTNDHFKVTMYANFLLGVWPFVFEDSPRLRKLYAFYANFTFLYYLLFILSAYVKLFMLIFDKEFKVKEIMSNICITLLYSITIIRVYAIRTERIKKLIREVMDVEQLIYDSEDEELIDIYRDYTHQSQVSNITFLVNIVMETIFYFLHPLYHDKIEEFDAATNQTTIIKVLPLSSWIPYDEQKHYLISYLWNILDGCIGASYVMYTDIFAFSLIIFPLGQIKILMYILRNFGKYVEKIRKQLGCDRDEASFLTVRECILKQKDIIR</sequence>
<feature type="transmembrane region" description="Helical" evidence="10">
    <location>
        <begin position="215"/>
        <end position="235"/>
    </location>
</feature>
<comment type="caution">
    <text evidence="11">The sequence shown here is derived from an EMBL/GenBank/DDBJ whole genome shotgun (WGS) entry which is preliminary data.</text>
</comment>
<keyword evidence="6 10" id="KW-1133">Transmembrane helix</keyword>
<keyword evidence="2" id="KW-1003">Cell membrane</keyword>
<dbReference type="Pfam" id="PF02949">
    <property type="entry name" value="7tm_6"/>
    <property type="match status" value="1"/>
</dbReference>
<feature type="transmembrane region" description="Helical" evidence="10">
    <location>
        <begin position="136"/>
        <end position="154"/>
    </location>
</feature>